<dbReference type="HOGENOM" id="CLU_2473484_0_0_1"/>
<gene>
    <name evidence="3" type="ORF">TCM_021390</name>
</gene>
<feature type="chain" id="PRO_5001597667" evidence="2">
    <location>
        <begin position="23"/>
        <end position="88"/>
    </location>
</feature>
<feature type="signal peptide" evidence="2">
    <location>
        <begin position="1"/>
        <end position="22"/>
    </location>
</feature>
<keyword evidence="2" id="KW-0732">Signal</keyword>
<evidence type="ECO:0000313" key="3">
    <source>
        <dbReference type="EMBL" id="EOY06758.1"/>
    </source>
</evidence>
<evidence type="ECO:0000256" key="2">
    <source>
        <dbReference type="SAM" id="SignalP"/>
    </source>
</evidence>
<feature type="compositionally biased region" description="Basic and acidic residues" evidence="1">
    <location>
        <begin position="44"/>
        <end position="55"/>
    </location>
</feature>
<sequence>MKNLAMIVFALVLLLATLRADGKRMALKNNKRNLYSDQASTLGRKPDVGGKDAKDPAANNKGAATAGTAENKGEVGPVGDPQGRCPIV</sequence>
<proteinExistence type="predicted"/>
<accession>A0A061EQ37</accession>
<reference evidence="3 4" key="1">
    <citation type="journal article" date="2013" name="Genome Biol.">
        <title>The genome sequence of the most widely cultivated cacao type and its use to identify candidate genes regulating pod color.</title>
        <authorList>
            <person name="Motamayor J.C."/>
            <person name="Mockaitis K."/>
            <person name="Schmutz J."/>
            <person name="Haiminen N."/>
            <person name="Iii D.L."/>
            <person name="Cornejo O."/>
            <person name="Findley S.D."/>
            <person name="Zheng P."/>
            <person name="Utro F."/>
            <person name="Royaert S."/>
            <person name="Saski C."/>
            <person name="Jenkins J."/>
            <person name="Podicheti R."/>
            <person name="Zhao M."/>
            <person name="Scheffler B.E."/>
            <person name="Stack J.C."/>
            <person name="Feltus F.A."/>
            <person name="Mustiga G.M."/>
            <person name="Amores F."/>
            <person name="Phillips W."/>
            <person name="Marelli J.P."/>
            <person name="May G.D."/>
            <person name="Shapiro H."/>
            <person name="Ma J."/>
            <person name="Bustamante C.D."/>
            <person name="Schnell R.J."/>
            <person name="Main D."/>
            <person name="Gilbert D."/>
            <person name="Parida L."/>
            <person name="Kuhn D.N."/>
        </authorList>
    </citation>
    <scope>NUCLEOTIDE SEQUENCE [LARGE SCALE GENOMIC DNA]</scope>
    <source>
        <strain evidence="4">cv. Matina 1-6</strain>
    </source>
</reference>
<dbReference type="AlphaFoldDB" id="A0A061EQ37"/>
<feature type="compositionally biased region" description="Polar residues" evidence="1">
    <location>
        <begin position="32"/>
        <end position="41"/>
    </location>
</feature>
<protein>
    <submittedName>
        <fullName evidence="3">Uncharacterized protein</fullName>
    </submittedName>
</protein>
<dbReference type="EMBL" id="CM001882">
    <property type="protein sequence ID" value="EOY06758.1"/>
    <property type="molecule type" value="Genomic_DNA"/>
</dbReference>
<evidence type="ECO:0000313" key="4">
    <source>
        <dbReference type="Proteomes" id="UP000026915"/>
    </source>
</evidence>
<feature type="region of interest" description="Disordered" evidence="1">
    <location>
        <begin position="29"/>
        <end position="88"/>
    </location>
</feature>
<evidence type="ECO:0000256" key="1">
    <source>
        <dbReference type="SAM" id="MobiDB-lite"/>
    </source>
</evidence>
<dbReference type="Gramene" id="EOY06758">
    <property type="protein sequence ID" value="EOY06758"/>
    <property type="gene ID" value="TCM_021390"/>
</dbReference>
<name>A0A061EQ37_THECC</name>
<feature type="compositionally biased region" description="Low complexity" evidence="1">
    <location>
        <begin position="57"/>
        <end position="70"/>
    </location>
</feature>
<organism evidence="3 4">
    <name type="scientific">Theobroma cacao</name>
    <name type="common">Cacao</name>
    <name type="synonym">Cocoa</name>
    <dbReference type="NCBI Taxonomy" id="3641"/>
    <lineage>
        <taxon>Eukaryota</taxon>
        <taxon>Viridiplantae</taxon>
        <taxon>Streptophyta</taxon>
        <taxon>Embryophyta</taxon>
        <taxon>Tracheophyta</taxon>
        <taxon>Spermatophyta</taxon>
        <taxon>Magnoliopsida</taxon>
        <taxon>eudicotyledons</taxon>
        <taxon>Gunneridae</taxon>
        <taxon>Pentapetalae</taxon>
        <taxon>rosids</taxon>
        <taxon>malvids</taxon>
        <taxon>Malvales</taxon>
        <taxon>Malvaceae</taxon>
        <taxon>Byttnerioideae</taxon>
        <taxon>Theobroma</taxon>
    </lineage>
</organism>
<dbReference type="Proteomes" id="UP000026915">
    <property type="component" value="Chromosome 4"/>
</dbReference>
<dbReference type="InParanoid" id="A0A061EQ37"/>
<keyword evidence="4" id="KW-1185">Reference proteome</keyword>